<dbReference type="CDD" id="cd13280">
    <property type="entry name" value="PH_SIP3"/>
    <property type="match status" value="1"/>
</dbReference>
<feature type="compositionally biased region" description="Low complexity" evidence="5">
    <location>
        <begin position="303"/>
        <end position="312"/>
    </location>
</feature>
<evidence type="ECO:0008006" key="10">
    <source>
        <dbReference type="Google" id="ProtNLM"/>
    </source>
</evidence>
<dbReference type="EMBL" id="JACCJB010000011">
    <property type="protein sequence ID" value="KAF6222841.1"/>
    <property type="molecule type" value="Genomic_DNA"/>
</dbReference>
<accession>A0A8H6CGN7</accession>
<keyword evidence="9" id="KW-1185">Reference proteome</keyword>
<comment type="caution">
    <text evidence="8">The sequence shown here is derived from an EMBL/GenBank/DDBJ whole genome shotgun (WGS) entry which is preliminary data.</text>
</comment>
<sequence length="1437" mass="160038">MADIPALVQVGRPITLLYEANVSFLPTIRRLIRASPVGLKEAALDSPTFRSGFTHFSEQFDLVEKWLEGYVKCTSRLSHEVANFESLVSGFLTQTTPPTYLSEAVIDHDYTLLAMKRYGEGAKEFWTATMSGLRKIQVNIVEPIRTFLLNDLRSFKETRRNLHVTQKELDNLHSRYSGQAKTKEASSLREDAFQLHEARKAYLKASMDFSVTAPQLRMALDKMLVKVFADQWRDMRTPRQNISGSIGKWGSDIERVRGWSREMENGEKAFRRELQTARKQIEESAEAASRPSRELEDYAVGSASASAVRAPSTTNLQTPGGRPRSARSEKQGWLNLRTVSGKPSRTTWLRKWFFVKNGIFGWLVQGTRSGGVEESERIGLLLCNVKPGNADDRRYVFEVKTKDTTIVVQAETAPELVEWLATFEIAKQKALEDPASTESPGLGPRAQDPAFAISPPSAPEFAASAADSGMPQHTDDNSGTSGLDRSSTLPVPGGDLSANRSSFDVTNHRRSFTEREVDVSRDPASRIIQRLDLHRKPLGSDKSAGSLASPGLSGGGIASLIAASHTSMPVGPGALPTPPPPETPVSRKSSAPILSMRDLPMSTLAPNTLANPPAPTNLSAAAVIVNGEKGIGVGRIDASGGMPSGLMANIWGSANWGHLNRLERGEVKSPQEKPMKLSNPPSPMARPSNGSSASGSPLHNAAVLGASDSASGSIELDKTTGMPSAPSPSHRKTISLGGDEKNDSSQLDYPNYYPLQLKMQDAQFRLLFPNVRRDERLVLVFKATWSPNEQQEFPGRIFVTAKEIYFYSNHCGLTLITGVGLDSISEITAATGKECDFVFCHMKNNNNQTTGYNRITIKTFIEPLSLLQRRLNFLVRNRTSQGIGIEEIMKTLIKMEQDDPESSPSIDSWENVSINTPTDGDSTPRRNASHRDQRDLRASVLIDRGLYGSSALQLDSAGDSSKAFKLPKQPITYAPSGMDKLVLERNWDISPKALFHIMFGDKSVVWQLLYHERRARHIKQKPWSNQLEHGYLRRDFEYQIEYLDILRRVRIATVEDHQMVEVANEHLLYVISDRKRPWHLPHRDSFLLLTKVVITHLAKSKCKLAVYTKVEWTRPPPLMKGIVAEAALKELELDALDLADVIADQVRNFASAHGRTKKAIQIFGSVGLQTQVSLFAGNDAPLKAQLRRKMRRRTLTALAFESLGSLLESVATSAVQTVFDLVRWTWKTIDANSVLLAILATSVFVNVIFSSTGTSEWWRERKAGNFMARLGVGPDLTMSKAVYLHEIHEFNALELDLREASSSQCRDTFSSVMNLGNDYAHQHSQQLPSMRPSQTPAARRLQRSREHLGFQRHDLLVAMRVINNIEREMLQAEWENWLLEENVKCKHLGVMLSHNTTGKNNNGRHVLDGESRRLEEARAWQKQYCDSCNKELETVVI</sequence>
<evidence type="ECO:0000256" key="1">
    <source>
        <dbReference type="ARBA" id="ARBA00004370"/>
    </source>
</evidence>
<keyword evidence="4" id="KW-0472">Membrane</keyword>
<protein>
    <recommendedName>
        <fullName evidence="10">PH domain-containing protein</fullName>
    </recommendedName>
</protein>
<dbReference type="SUPFAM" id="SSF103657">
    <property type="entry name" value="BAR/IMD domain-like"/>
    <property type="match status" value="1"/>
</dbReference>
<organism evidence="8 9">
    <name type="scientific">Letharia lupina</name>
    <dbReference type="NCBI Taxonomy" id="560253"/>
    <lineage>
        <taxon>Eukaryota</taxon>
        <taxon>Fungi</taxon>
        <taxon>Dikarya</taxon>
        <taxon>Ascomycota</taxon>
        <taxon>Pezizomycotina</taxon>
        <taxon>Lecanoromycetes</taxon>
        <taxon>OSLEUM clade</taxon>
        <taxon>Lecanoromycetidae</taxon>
        <taxon>Lecanorales</taxon>
        <taxon>Lecanorineae</taxon>
        <taxon>Parmeliaceae</taxon>
        <taxon>Letharia</taxon>
    </lineage>
</organism>
<dbReference type="Pfam" id="PF16746">
    <property type="entry name" value="BAR_3"/>
    <property type="match status" value="1"/>
</dbReference>
<evidence type="ECO:0000259" key="7">
    <source>
        <dbReference type="PROSITE" id="PS51778"/>
    </source>
</evidence>
<dbReference type="InterPro" id="IPR042067">
    <property type="entry name" value="Sip3_PH"/>
</dbReference>
<feature type="region of interest" description="Disordered" evidence="5">
    <location>
        <begin position="712"/>
        <end position="745"/>
    </location>
</feature>
<dbReference type="InterPro" id="IPR011993">
    <property type="entry name" value="PH-like_dom_sf"/>
</dbReference>
<dbReference type="CDD" id="cd07609">
    <property type="entry name" value="BAR_SIP3_fungi"/>
    <property type="match status" value="1"/>
</dbReference>
<dbReference type="SMART" id="SM00233">
    <property type="entry name" value="PH"/>
    <property type="match status" value="1"/>
</dbReference>
<comment type="subcellular location">
    <subcellularLocation>
        <location evidence="1">Membrane</location>
    </subcellularLocation>
</comment>
<feature type="compositionally biased region" description="Polar residues" evidence="5">
    <location>
        <begin position="688"/>
        <end position="697"/>
    </location>
</feature>
<evidence type="ECO:0000313" key="8">
    <source>
        <dbReference type="EMBL" id="KAF6222841.1"/>
    </source>
</evidence>
<feature type="region of interest" description="Disordered" evidence="5">
    <location>
        <begin position="663"/>
        <end position="700"/>
    </location>
</feature>
<feature type="compositionally biased region" description="Polar residues" evidence="5">
    <location>
        <begin position="477"/>
        <end position="489"/>
    </location>
</feature>
<dbReference type="SUPFAM" id="SSF50729">
    <property type="entry name" value="PH domain-like"/>
    <property type="match status" value="1"/>
</dbReference>
<keyword evidence="2" id="KW-0812">Transmembrane</keyword>
<dbReference type="InterPro" id="IPR004148">
    <property type="entry name" value="BAR_dom"/>
</dbReference>
<keyword evidence="3" id="KW-1133">Transmembrane helix</keyword>
<dbReference type="InterPro" id="IPR031968">
    <property type="entry name" value="VASt"/>
</dbReference>
<proteinExistence type="predicted"/>
<dbReference type="InterPro" id="IPR027267">
    <property type="entry name" value="AH/BAR_dom_sf"/>
</dbReference>
<evidence type="ECO:0000256" key="4">
    <source>
        <dbReference type="ARBA" id="ARBA00023136"/>
    </source>
</evidence>
<feature type="domain" description="VASt" evidence="7">
    <location>
        <begin position="978"/>
        <end position="1150"/>
    </location>
</feature>
<gene>
    <name evidence="8" type="ORF">HO133_000892</name>
</gene>
<dbReference type="RefSeq" id="XP_037152187.1">
    <property type="nucleotide sequence ID" value="XM_037291825.1"/>
</dbReference>
<feature type="region of interest" description="Disordered" evidence="5">
    <location>
        <begin position="431"/>
        <end position="502"/>
    </location>
</feature>
<reference evidence="8 9" key="1">
    <citation type="journal article" date="2020" name="Genomics">
        <title>Complete, high-quality genomes from long-read metagenomic sequencing of two wolf lichen thalli reveals enigmatic genome architecture.</title>
        <authorList>
            <person name="McKenzie S.K."/>
            <person name="Walston R.F."/>
            <person name="Allen J.L."/>
        </authorList>
    </citation>
    <scope>NUCLEOTIDE SEQUENCE [LARGE SCALE GENOMIC DNA]</scope>
    <source>
        <strain evidence="8">WasteWater1</strain>
    </source>
</reference>
<evidence type="ECO:0000256" key="3">
    <source>
        <dbReference type="ARBA" id="ARBA00022989"/>
    </source>
</evidence>
<dbReference type="Gene3D" id="1.20.1270.60">
    <property type="entry name" value="Arfaptin homology (AH) domain/BAR domain"/>
    <property type="match status" value="1"/>
</dbReference>
<dbReference type="Proteomes" id="UP000593566">
    <property type="component" value="Unassembled WGS sequence"/>
</dbReference>
<feature type="compositionally biased region" description="Low complexity" evidence="5">
    <location>
        <begin position="448"/>
        <end position="468"/>
    </location>
</feature>
<dbReference type="Gene3D" id="2.30.29.30">
    <property type="entry name" value="Pleckstrin-homology domain (PH domain)/Phosphotyrosine-binding domain (PTB)"/>
    <property type="match status" value="1"/>
</dbReference>
<dbReference type="GO" id="GO:0005737">
    <property type="term" value="C:cytoplasm"/>
    <property type="evidence" value="ECO:0007669"/>
    <property type="project" value="InterPro"/>
</dbReference>
<evidence type="ECO:0000259" key="6">
    <source>
        <dbReference type="PROSITE" id="PS50003"/>
    </source>
</evidence>
<dbReference type="FunFam" id="1.20.1270.60:FF:000079">
    <property type="entry name" value="Transcription factor SipA3"/>
    <property type="match status" value="1"/>
</dbReference>
<dbReference type="Pfam" id="PF00169">
    <property type="entry name" value="PH"/>
    <property type="match status" value="1"/>
</dbReference>
<feature type="compositionally biased region" description="Polar residues" evidence="5">
    <location>
        <begin position="902"/>
        <end position="921"/>
    </location>
</feature>
<evidence type="ECO:0000256" key="2">
    <source>
        <dbReference type="ARBA" id="ARBA00022692"/>
    </source>
</evidence>
<dbReference type="InterPro" id="IPR001849">
    <property type="entry name" value="PH_domain"/>
</dbReference>
<evidence type="ECO:0000313" key="9">
    <source>
        <dbReference type="Proteomes" id="UP000593566"/>
    </source>
</evidence>
<dbReference type="Pfam" id="PF16016">
    <property type="entry name" value="VASt"/>
    <property type="match status" value="1"/>
</dbReference>
<feature type="region of interest" description="Disordered" evidence="5">
    <location>
        <begin position="303"/>
        <end position="331"/>
    </location>
</feature>
<dbReference type="PROSITE" id="PS51778">
    <property type="entry name" value="VAST"/>
    <property type="match status" value="1"/>
</dbReference>
<dbReference type="PROSITE" id="PS50003">
    <property type="entry name" value="PH_DOMAIN"/>
    <property type="match status" value="1"/>
</dbReference>
<feature type="region of interest" description="Disordered" evidence="5">
    <location>
        <begin position="568"/>
        <end position="590"/>
    </location>
</feature>
<feature type="compositionally biased region" description="Basic and acidic residues" evidence="5">
    <location>
        <begin position="663"/>
        <end position="675"/>
    </location>
</feature>
<dbReference type="PANTHER" id="PTHR14248">
    <property type="entry name" value="CYCLIN Y, ISOFORM A"/>
    <property type="match status" value="1"/>
</dbReference>
<feature type="domain" description="PH" evidence="6">
    <location>
        <begin position="327"/>
        <end position="428"/>
    </location>
</feature>
<feature type="region of interest" description="Disordered" evidence="5">
    <location>
        <begin position="896"/>
        <end position="934"/>
    </location>
</feature>
<evidence type="ECO:0000256" key="5">
    <source>
        <dbReference type="SAM" id="MobiDB-lite"/>
    </source>
</evidence>
<name>A0A8H6CGN7_9LECA</name>
<dbReference type="GeneID" id="59329310"/>
<dbReference type="GO" id="GO:0016020">
    <property type="term" value="C:membrane"/>
    <property type="evidence" value="ECO:0007669"/>
    <property type="project" value="UniProtKB-SubCell"/>
</dbReference>
<dbReference type="InterPro" id="IPR039463">
    <property type="entry name" value="Sip3/Lam1_BAR"/>
</dbReference>